<gene>
    <name evidence="3" type="ORF">PCOR1329_LOCUS64405</name>
</gene>
<evidence type="ECO:0000313" key="4">
    <source>
        <dbReference type="Proteomes" id="UP001189429"/>
    </source>
</evidence>
<keyword evidence="4" id="KW-1185">Reference proteome</keyword>
<dbReference type="InterPro" id="IPR016024">
    <property type="entry name" value="ARM-type_fold"/>
</dbReference>
<evidence type="ECO:0000313" key="3">
    <source>
        <dbReference type="EMBL" id="CAK0881624.1"/>
    </source>
</evidence>
<evidence type="ECO:0008006" key="5">
    <source>
        <dbReference type="Google" id="ProtNLM"/>
    </source>
</evidence>
<dbReference type="SMART" id="SM00185">
    <property type="entry name" value="ARM"/>
    <property type="match status" value="4"/>
</dbReference>
<comment type="caution">
    <text evidence="3">The sequence shown here is derived from an EMBL/GenBank/DDBJ whole genome shotgun (WGS) entry which is preliminary data.</text>
</comment>
<feature type="compositionally biased region" description="Pro residues" evidence="2">
    <location>
        <begin position="79"/>
        <end position="90"/>
    </location>
</feature>
<sequence length="719" mass="75851">MEGSRSEAEPESDRREDHPNIVKCHGVYYERCFVCIVMDKFAGGDLVEGLQRHLKDKGQIPAQRPPGPAARLSGEPVWAPSPPSTGGGPPPCVRAAAAAARERMPVDDPNFLLKEPELARDYVDHMVNGKRRDEGVPAVDGSFFVGHEVEIQGLSARPELNGRRGQAVRLDPKTGRVGVDVEGCGTLALKSQQAALDGQATALRLALEPELTDLRIALLPGGKQGPQDRVELRPTAAEIVVVMKRCPENVLLQEQGCEALACFCKQAGGAGVVVAAMTAAKLSDIGVMRAGSRALANLANGDPACKMEVRRYGAVKLVVKAMKAHKQDLRLQHMSCALMANLANGDDDCQGEVVNAGGTAALVDALRLHASDAAIQGDGLLAIANLATGRQHGKDAICDADAVPVVVAALRKHAGDAKVQQWGLAALTNLANGDGECRQALCEGQGLFAMIEIMGRKRGDPDVQTMVCGALAHLARSEEYDCRDCRELILRLGGHKVVLAGMDAHPLSERVQEKGCYVLVQLAFSGASEKRAICDAGAAATLTRTLQNYPSVERLHSMASAILEEVLGWVHAHRLALGLRAAEAAAEVGKLDAGPGGTAAQLLFQLTPAGAQRGGGPPGSQRPAEQAVDFSGVLERRGVVRVRPDCPLQTIYCIFETCPHVQAVVSVEEAPLAVRALTRSLFQSHVLPAAERSSRAPAAAWPARPPRAAECGGASACAA</sequence>
<accession>A0ABN9W9E4</accession>
<protein>
    <recommendedName>
        <fullName evidence="5">Armadillo repeat-containing protein 6</fullName>
    </recommendedName>
</protein>
<dbReference type="Proteomes" id="UP001189429">
    <property type="component" value="Unassembled WGS sequence"/>
</dbReference>
<organism evidence="3 4">
    <name type="scientific">Prorocentrum cordatum</name>
    <dbReference type="NCBI Taxonomy" id="2364126"/>
    <lineage>
        <taxon>Eukaryota</taxon>
        <taxon>Sar</taxon>
        <taxon>Alveolata</taxon>
        <taxon>Dinophyceae</taxon>
        <taxon>Prorocentrales</taxon>
        <taxon>Prorocentraceae</taxon>
        <taxon>Prorocentrum</taxon>
    </lineage>
</organism>
<dbReference type="PANTHER" id="PTHR22895:SF0">
    <property type="entry name" value="ARMADILLO REPEAT-CONTAINING PROTEIN 6"/>
    <property type="match status" value="1"/>
</dbReference>
<feature type="region of interest" description="Disordered" evidence="2">
    <location>
        <begin position="57"/>
        <end position="90"/>
    </location>
</feature>
<evidence type="ECO:0000256" key="2">
    <source>
        <dbReference type="SAM" id="MobiDB-lite"/>
    </source>
</evidence>
<dbReference type="InterPro" id="IPR011989">
    <property type="entry name" value="ARM-like"/>
</dbReference>
<dbReference type="PANTHER" id="PTHR22895">
    <property type="entry name" value="ARMADILLO REPEAT-CONTAINING PROTEIN 6"/>
    <property type="match status" value="1"/>
</dbReference>
<dbReference type="SUPFAM" id="SSF56112">
    <property type="entry name" value="Protein kinase-like (PK-like)"/>
    <property type="match status" value="1"/>
</dbReference>
<proteinExistence type="predicted"/>
<dbReference type="EMBL" id="CAUYUJ010018209">
    <property type="protein sequence ID" value="CAK0881624.1"/>
    <property type="molecule type" value="Genomic_DNA"/>
</dbReference>
<dbReference type="SUPFAM" id="SSF48371">
    <property type="entry name" value="ARM repeat"/>
    <property type="match status" value="1"/>
</dbReference>
<dbReference type="Gene3D" id="1.25.10.10">
    <property type="entry name" value="Leucine-rich Repeat Variant"/>
    <property type="match status" value="2"/>
</dbReference>
<dbReference type="InterPro" id="IPR000225">
    <property type="entry name" value="Armadillo"/>
</dbReference>
<keyword evidence="1" id="KW-0677">Repeat</keyword>
<reference evidence="3" key="1">
    <citation type="submission" date="2023-10" db="EMBL/GenBank/DDBJ databases">
        <authorList>
            <person name="Chen Y."/>
            <person name="Shah S."/>
            <person name="Dougan E. K."/>
            <person name="Thang M."/>
            <person name="Chan C."/>
        </authorList>
    </citation>
    <scope>NUCLEOTIDE SEQUENCE [LARGE SCALE GENOMIC DNA]</scope>
</reference>
<evidence type="ECO:0000256" key="1">
    <source>
        <dbReference type="ARBA" id="ARBA00022737"/>
    </source>
</evidence>
<dbReference type="InterPro" id="IPR011009">
    <property type="entry name" value="Kinase-like_dom_sf"/>
</dbReference>
<name>A0ABN9W9E4_9DINO</name>